<name>A0A4Z1A8X7_9LEPT</name>
<organism evidence="1 2">
    <name type="scientific">Leptospira jelokensis</name>
    <dbReference type="NCBI Taxonomy" id="2484931"/>
    <lineage>
        <taxon>Bacteria</taxon>
        <taxon>Pseudomonadati</taxon>
        <taxon>Spirochaetota</taxon>
        <taxon>Spirochaetia</taxon>
        <taxon>Leptospirales</taxon>
        <taxon>Leptospiraceae</taxon>
        <taxon>Leptospira</taxon>
    </lineage>
</organism>
<accession>A0A4Z1A8X7</accession>
<evidence type="ECO:0000313" key="1">
    <source>
        <dbReference type="EMBL" id="TGL76897.1"/>
    </source>
</evidence>
<dbReference type="RefSeq" id="WP_135640327.1">
    <property type="nucleotide sequence ID" value="NZ_RQGH01000004.1"/>
</dbReference>
<gene>
    <name evidence="1" type="ORF">EHQ62_00395</name>
</gene>
<dbReference type="AlphaFoldDB" id="A0A4Z1A8X7"/>
<proteinExistence type="predicted"/>
<evidence type="ECO:0000313" key="2">
    <source>
        <dbReference type="Proteomes" id="UP000297567"/>
    </source>
</evidence>
<keyword evidence="2" id="KW-1185">Reference proteome</keyword>
<reference evidence="1" key="1">
    <citation type="journal article" date="2019" name="PLoS Negl. Trop. Dis.">
        <title>Revisiting the worldwide diversity of Leptospira species in the environment.</title>
        <authorList>
            <person name="Vincent A.T."/>
            <person name="Schiettekatte O."/>
            <person name="Bourhy P."/>
            <person name="Veyrier F.J."/>
            <person name="Picardeau M."/>
        </authorList>
    </citation>
    <scope>NUCLEOTIDE SEQUENCE [LARGE SCALE GENOMIC DNA]</scope>
    <source>
        <strain evidence="1">201702451</strain>
    </source>
</reference>
<sequence length="288" mass="33689">MEEYPKEYFIRHTEVLKLNSDDIKRIADEKKFGVHFESKFDSPEELLDESKYGTSQAKTSIRYLKEISVHGGYVWAEYSKLKKTIIGYVEPGTKIEIEEFIPNIPLDIKIFPKGKLFLKTLRFSIVQEIKPNELLMLKVRRPRQGTFVRWRSCQGKLTKVVKNGISNEIKEWTDLTSDLQEVVSFEYLREVGINGWKLQHLLMPIGRTMKDIDIYAMNTKNEAVFIQVTHLGDNKNKLKNLESYESNLIYITSDDKLGKTIPNVTIINTNKIFEWLKTKTEYLKRLSI</sequence>
<comment type="caution">
    <text evidence="1">The sequence shown here is derived from an EMBL/GenBank/DDBJ whole genome shotgun (WGS) entry which is preliminary data.</text>
</comment>
<protein>
    <submittedName>
        <fullName evidence="1">Uncharacterized protein</fullName>
    </submittedName>
</protein>
<dbReference type="EMBL" id="RQGH01000004">
    <property type="protein sequence ID" value="TGL76897.1"/>
    <property type="molecule type" value="Genomic_DNA"/>
</dbReference>
<dbReference type="Proteomes" id="UP000297567">
    <property type="component" value="Unassembled WGS sequence"/>
</dbReference>